<comment type="caution">
    <text evidence="3">The sequence shown here is derived from an EMBL/GenBank/DDBJ whole genome shotgun (WGS) entry which is preliminary data.</text>
</comment>
<name>A0ABW5D3W0_9BACT</name>
<accession>A0ABW5D3W0</accession>
<protein>
    <submittedName>
        <fullName evidence="3">RNA-binding protein</fullName>
    </submittedName>
</protein>
<comment type="similarity">
    <text evidence="1">Belongs to the PUR DNA-binding protein family.</text>
</comment>
<sequence>MLGANNNQFSLVESDLLHTEKILSDRKTFFLDLKQNSRGMVVKITEDVNGNRDTIMVPAEILGDFIAALTDIKDTVDEQDA</sequence>
<evidence type="ECO:0000313" key="3">
    <source>
        <dbReference type="EMBL" id="MFD2255425.1"/>
    </source>
</evidence>
<organism evidence="3 4">
    <name type="scientific">Luteolibacter algae</name>
    <dbReference type="NCBI Taxonomy" id="454151"/>
    <lineage>
        <taxon>Bacteria</taxon>
        <taxon>Pseudomonadati</taxon>
        <taxon>Verrucomicrobiota</taxon>
        <taxon>Verrucomicrobiia</taxon>
        <taxon>Verrucomicrobiales</taxon>
        <taxon>Verrucomicrobiaceae</taxon>
        <taxon>Luteolibacter</taxon>
    </lineage>
</organism>
<reference evidence="4" key="1">
    <citation type="journal article" date="2019" name="Int. J. Syst. Evol. Microbiol.">
        <title>The Global Catalogue of Microorganisms (GCM) 10K type strain sequencing project: providing services to taxonomists for standard genome sequencing and annotation.</title>
        <authorList>
            <consortium name="The Broad Institute Genomics Platform"/>
            <consortium name="The Broad Institute Genome Sequencing Center for Infectious Disease"/>
            <person name="Wu L."/>
            <person name="Ma J."/>
        </authorList>
    </citation>
    <scope>NUCLEOTIDE SEQUENCE [LARGE SCALE GENOMIC DNA]</scope>
    <source>
        <strain evidence="4">CGMCC 4.7106</strain>
    </source>
</reference>
<keyword evidence="2" id="KW-0238">DNA-binding</keyword>
<evidence type="ECO:0000313" key="4">
    <source>
        <dbReference type="Proteomes" id="UP001597375"/>
    </source>
</evidence>
<dbReference type="SMART" id="SM00712">
    <property type="entry name" value="PUR"/>
    <property type="match status" value="1"/>
</dbReference>
<evidence type="ECO:0000256" key="2">
    <source>
        <dbReference type="ARBA" id="ARBA00023125"/>
    </source>
</evidence>
<evidence type="ECO:0000256" key="1">
    <source>
        <dbReference type="ARBA" id="ARBA00009251"/>
    </source>
</evidence>
<dbReference type="Gene3D" id="3.10.450.700">
    <property type="match status" value="1"/>
</dbReference>
<gene>
    <name evidence="3" type="ORF">ACFSSA_01945</name>
</gene>
<proteinExistence type="inferred from homology"/>
<dbReference type="EMBL" id="JBHUIT010000002">
    <property type="protein sequence ID" value="MFD2255425.1"/>
    <property type="molecule type" value="Genomic_DNA"/>
</dbReference>
<dbReference type="Pfam" id="PF04845">
    <property type="entry name" value="PurA"/>
    <property type="match status" value="1"/>
</dbReference>
<dbReference type="InterPro" id="IPR006628">
    <property type="entry name" value="PUR-bd_fam"/>
</dbReference>
<dbReference type="RefSeq" id="WP_386818084.1">
    <property type="nucleotide sequence ID" value="NZ_JBHUIT010000002.1"/>
</dbReference>
<dbReference type="Proteomes" id="UP001597375">
    <property type="component" value="Unassembled WGS sequence"/>
</dbReference>
<keyword evidence="4" id="KW-1185">Reference proteome</keyword>